<organism evidence="2 3">
    <name type="scientific">Tanacetum coccineum</name>
    <dbReference type="NCBI Taxonomy" id="301880"/>
    <lineage>
        <taxon>Eukaryota</taxon>
        <taxon>Viridiplantae</taxon>
        <taxon>Streptophyta</taxon>
        <taxon>Embryophyta</taxon>
        <taxon>Tracheophyta</taxon>
        <taxon>Spermatophyta</taxon>
        <taxon>Magnoliopsida</taxon>
        <taxon>eudicotyledons</taxon>
        <taxon>Gunneridae</taxon>
        <taxon>Pentapetalae</taxon>
        <taxon>asterids</taxon>
        <taxon>campanulids</taxon>
        <taxon>Asterales</taxon>
        <taxon>Asteraceae</taxon>
        <taxon>Asteroideae</taxon>
        <taxon>Anthemideae</taxon>
        <taxon>Anthemidinae</taxon>
        <taxon>Tanacetum</taxon>
    </lineage>
</organism>
<dbReference type="InterPro" id="IPR041588">
    <property type="entry name" value="Integrase_H2C2"/>
</dbReference>
<gene>
    <name evidence="2" type="ORF">Tco_1005477</name>
</gene>
<dbReference type="InterPro" id="IPR012337">
    <property type="entry name" value="RNaseH-like_sf"/>
</dbReference>
<dbReference type="Gene3D" id="3.30.420.10">
    <property type="entry name" value="Ribonuclease H-like superfamily/Ribonuclease H"/>
    <property type="match status" value="1"/>
</dbReference>
<dbReference type="InterPro" id="IPR056924">
    <property type="entry name" value="SH3_Tf2-1"/>
</dbReference>
<reference evidence="2" key="1">
    <citation type="journal article" date="2022" name="Int. J. Mol. Sci.">
        <title>Draft Genome of Tanacetum Coccineum: Genomic Comparison of Closely Related Tanacetum-Family Plants.</title>
        <authorList>
            <person name="Yamashiro T."/>
            <person name="Shiraishi A."/>
            <person name="Nakayama K."/>
            <person name="Satake H."/>
        </authorList>
    </citation>
    <scope>NUCLEOTIDE SEQUENCE</scope>
</reference>
<comment type="caution">
    <text evidence="2">The sequence shown here is derived from an EMBL/GenBank/DDBJ whole genome shotgun (WGS) entry which is preliminary data.</text>
</comment>
<dbReference type="Pfam" id="PF24626">
    <property type="entry name" value="SH3_Tf2-1"/>
    <property type="match status" value="1"/>
</dbReference>
<dbReference type="SUPFAM" id="SSF53098">
    <property type="entry name" value="Ribonuclease H-like"/>
    <property type="match status" value="1"/>
</dbReference>
<keyword evidence="2" id="KW-0695">RNA-directed DNA polymerase</keyword>
<accession>A0ABQ5FFW2</accession>
<dbReference type="PROSITE" id="PS50994">
    <property type="entry name" value="INTEGRASE"/>
    <property type="match status" value="1"/>
</dbReference>
<reference evidence="2" key="2">
    <citation type="submission" date="2022-01" db="EMBL/GenBank/DDBJ databases">
        <authorList>
            <person name="Yamashiro T."/>
            <person name="Shiraishi A."/>
            <person name="Satake H."/>
            <person name="Nakayama K."/>
        </authorList>
    </citation>
    <scope>NUCLEOTIDE SEQUENCE</scope>
</reference>
<protein>
    <submittedName>
        <fullName evidence="2">Reverse transcriptase domain-containing protein</fullName>
    </submittedName>
</protein>
<dbReference type="PANTHER" id="PTHR45835">
    <property type="entry name" value="YALI0A06105P"/>
    <property type="match status" value="1"/>
</dbReference>
<keyword evidence="2" id="KW-0548">Nucleotidyltransferase</keyword>
<dbReference type="EMBL" id="BQNB010017331">
    <property type="protein sequence ID" value="GJT61944.1"/>
    <property type="molecule type" value="Genomic_DNA"/>
</dbReference>
<dbReference type="Gene3D" id="1.10.340.70">
    <property type="match status" value="1"/>
</dbReference>
<dbReference type="Proteomes" id="UP001151760">
    <property type="component" value="Unassembled WGS sequence"/>
</dbReference>
<evidence type="ECO:0000313" key="3">
    <source>
        <dbReference type="Proteomes" id="UP001151760"/>
    </source>
</evidence>
<keyword evidence="3" id="KW-1185">Reference proteome</keyword>
<evidence type="ECO:0000313" key="2">
    <source>
        <dbReference type="EMBL" id="GJT61944.1"/>
    </source>
</evidence>
<dbReference type="GO" id="GO:0003964">
    <property type="term" value="F:RNA-directed DNA polymerase activity"/>
    <property type="evidence" value="ECO:0007669"/>
    <property type="project" value="UniProtKB-KW"/>
</dbReference>
<proteinExistence type="predicted"/>
<feature type="domain" description="Integrase catalytic" evidence="1">
    <location>
        <begin position="96"/>
        <end position="259"/>
    </location>
</feature>
<name>A0ABQ5FFW2_9ASTR</name>
<dbReference type="InterPro" id="IPR036397">
    <property type="entry name" value="RNaseH_sf"/>
</dbReference>
<sequence length="440" mass="51486">MLKGLDKQFRRKEDGGLYLAERIWVPVYGNLRTLIMNEAHATRYSVHPRADKMYYDLRGLYWWPEIKKDIVMYVSKCLTCSKVKAEHQKPSGLLQQPEIPEWKWENIIMDFINKLPRNSSGHDSIWVIVDRMTKSAHFLAVHEDFKTEKLARLYINEIVARHDVPVLIISNRDSYFTSRFWQSLQKALGTQLDLSTAYHPKTDGQSKRTIQTLEDMLRACAINFGGNWDTHLSLVEFSYNNSYHSSVKCAPFEALYGRKFQTPIAWAEVRESKLFGSKIVQETTNKIVQIKERLKATRDRQKSYAENRQNPLEFSVGDKVLLKVSPRKGMVRFGKRSKLSPRYVGPFEIVERVSPVAYRLRLPQDLIGIHDMFHVSNLKKCLANVKLHVPLKEVTIDDKLHFVEEPTEIIDREVKKLKRSRIPIVKVRWNSRRGPKFTWE</sequence>
<dbReference type="Pfam" id="PF17921">
    <property type="entry name" value="Integrase_H2C2"/>
    <property type="match status" value="1"/>
</dbReference>
<dbReference type="PANTHER" id="PTHR45835:SF99">
    <property type="entry name" value="CHROMO DOMAIN-CONTAINING PROTEIN-RELATED"/>
    <property type="match status" value="1"/>
</dbReference>
<keyword evidence="2" id="KW-0808">Transferase</keyword>
<evidence type="ECO:0000259" key="1">
    <source>
        <dbReference type="PROSITE" id="PS50994"/>
    </source>
</evidence>
<dbReference type="InterPro" id="IPR001584">
    <property type="entry name" value="Integrase_cat-core"/>
</dbReference>